<protein>
    <submittedName>
        <fullName evidence="2">Uncharacterized protein</fullName>
    </submittedName>
</protein>
<proteinExistence type="predicted"/>
<sequence length="91" mass="9865">MQAWAPAPSPKGDAQGSVARGDIALQMEKHALLSEESKCHVAEPELHSPGPGSSGNPNSLLSFPRTFRLARFTRQLLRVCLTREADTLLDV</sequence>
<evidence type="ECO:0000313" key="2">
    <source>
        <dbReference type="EMBL" id="KAK2093582.1"/>
    </source>
</evidence>
<dbReference type="EMBL" id="JASSZA010000014">
    <property type="protein sequence ID" value="KAK2093582.1"/>
    <property type="molecule type" value="Genomic_DNA"/>
</dbReference>
<accession>A0ABQ9U960</accession>
<organism evidence="2 3">
    <name type="scientific">Saguinus oedipus</name>
    <name type="common">Cotton-top tamarin</name>
    <name type="synonym">Oedipomidas oedipus</name>
    <dbReference type="NCBI Taxonomy" id="9490"/>
    <lineage>
        <taxon>Eukaryota</taxon>
        <taxon>Metazoa</taxon>
        <taxon>Chordata</taxon>
        <taxon>Craniata</taxon>
        <taxon>Vertebrata</taxon>
        <taxon>Euteleostomi</taxon>
        <taxon>Mammalia</taxon>
        <taxon>Eutheria</taxon>
        <taxon>Euarchontoglires</taxon>
        <taxon>Primates</taxon>
        <taxon>Haplorrhini</taxon>
        <taxon>Platyrrhini</taxon>
        <taxon>Cebidae</taxon>
        <taxon>Callitrichinae</taxon>
        <taxon>Saguinus</taxon>
    </lineage>
</organism>
<keyword evidence="3" id="KW-1185">Reference proteome</keyword>
<comment type="caution">
    <text evidence="2">The sequence shown here is derived from an EMBL/GenBank/DDBJ whole genome shotgun (WGS) entry which is preliminary data.</text>
</comment>
<gene>
    <name evidence="2" type="ORF">P7K49_027320</name>
</gene>
<feature type="region of interest" description="Disordered" evidence="1">
    <location>
        <begin position="40"/>
        <end position="60"/>
    </location>
</feature>
<evidence type="ECO:0000256" key="1">
    <source>
        <dbReference type="SAM" id="MobiDB-lite"/>
    </source>
</evidence>
<reference evidence="2 3" key="1">
    <citation type="submission" date="2023-05" db="EMBL/GenBank/DDBJ databases">
        <title>B98-5 Cell Line De Novo Hybrid Assembly: An Optical Mapping Approach.</title>
        <authorList>
            <person name="Kananen K."/>
            <person name="Auerbach J.A."/>
            <person name="Kautto E."/>
            <person name="Blachly J.S."/>
        </authorList>
    </citation>
    <scope>NUCLEOTIDE SEQUENCE [LARGE SCALE GENOMIC DNA]</scope>
    <source>
        <strain evidence="2">B95-8</strain>
        <tissue evidence="2">Cell line</tissue>
    </source>
</reference>
<dbReference type="Proteomes" id="UP001266305">
    <property type="component" value="Unassembled WGS sequence"/>
</dbReference>
<evidence type="ECO:0000313" key="3">
    <source>
        <dbReference type="Proteomes" id="UP001266305"/>
    </source>
</evidence>
<feature type="region of interest" description="Disordered" evidence="1">
    <location>
        <begin position="1"/>
        <end position="20"/>
    </location>
</feature>
<name>A0ABQ9U960_SAGOE</name>
<feature type="compositionally biased region" description="Low complexity" evidence="1">
    <location>
        <begin position="48"/>
        <end position="60"/>
    </location>
</feature>